<accession>A0A2P2N4I0</accession>
<protein>
    <submittedName>
        <fullName evidence="1">Uncharacterized protein</fullName>
    </submittedName>
</protein>
<organism evidence="1">
    <name type="scientific">Rhizophora mucronata</name>
    <name type="common">Asiatic mangrove</name>
    <dbReference type="NCBI Taxonomy" id="61149"/>
    <lineage>
        <taxon>Eukaryota</taxon>
        <taxon>Viridiplantae</taxon>
        <taxon>Streptophyta</taxon>
        <taxon>Embryophyta</taxon>
        <taxon>Tracheophyta</taxon>
        <taxon>Spermatophyta</taxon>
        <taxon>Magnoliopsida</taxon>
        <taxon>eudicotyledons</taxon>
        <taxon>Gunneridae</taxon>
        <taxon>Pentapetalae</taxon>
        <taxon>rosids</taxon>
        <taxon>fabids</taxon>
        <taxon>Malpighiales</taxon>
        <taxon>Rhizophoraceae</taxon>
        <taxon>Rhizophora</taxon>
    </lineage>
</organism>
<proteinExistence type="predicted"/>
<dbReference type="AlphaFoldDB" id="A0A2P2N4I0"/>
<name>A0A2P2N4I0_RHIMU</name>
<dbReference type="EMBL" id="GGEC01056918">
    <property type="protein sequence ID" value="MBX37402.1"/>
    <property type="molecule type" value="Transcribed_RNA"/>
</dbReference>
<sequence length="28" mass="3339">MLIYCENQIGLCLSATKQYFWEIKSRSL</sequence>
<reference evidence="1" key="1">
    <citation type="submission" date="2018-02" db="EMBL/GenBank/DDBJ databases">
        <title>Rhizophora mucronata_Transcriptome.</title>
        <authorList>
            <person name="Meera S.P."/>
            <person name="Sreeshan A."/>
            <person name="Augustine A."/>
        </authorList>
    </citation>
    <scope>NUCLEOTIDE SEQUENCE</scope>
    <source>
        <tissue evidence="1">Leaf</tissue>
    </source>
</reference>
<evidence type="ECO:0000313" key="1">
    <source>
        <dbReference type="EMBL" id="MBX37402.1"/>
    </source>
</evidence>